<proteinExistence type="predicted"/>
<gene>
    <name evidence="3" type="ORF">ASEP1449_LOCUS5727</name>
</gene>
<reference evidence="3" key="1">
    <citation type="submission" date="2021-01" db="EMBL/GenBank/DDBJ databases">
        <authorList>
            <person name="Corre E."/>
            <person name="Pelletier E."/>
            <person name="Niang G."/>
            <person name="Scheremetjew M."/>
            <person name="Finn R."/>
            <person name="Kale V."/>
            <person name="Holt S."/>
            <person name="Cochrane G."/>
            <person name="Meng A."/>
            <person name="Brown T."/>
            <person name="Cohen L."/>
        </authorList>
    </citation>
    <scope>NUCLEOTIDE SEQUENCE</scope>
    <source>
        <strain evidence="3">CCMP2084</strain>
    </source>
</reference>
<feature type="signal peptide" evidence="2">
    <location>
        <begin position="1"/>
        <end position="23"/>
    </location>
</feature>
<accession>A0A7S2UAR6</accession>
<keyword evidence="1" id="KW-0175">Coiled coil</keyword>
<organism evidence="3">
    <name type="scientific">Attheya septentrionalis</name>
    <dbReference type="NCBI Taxonomy" id="420275"/>
    <lineage>
        <taxon>Eukaryota</taxon>
        <taxon>Sar</taxon>
        <taxon>Stramenopiles</taxon>
        <taxon>Ochrophyta</taxon>
        <taxon>Bacillariophyta</taxon>
        <taxon>Coscinodiscophyceae</taxon>
        <taxon>Chaetocerotophycidae</taxon>
        <taxon>Chaetocerotales</taxon>
        <taxon>Attheyaceae</taxon>
        <taxon>Attheya</taxon>
    </lineage>
</organism>
<sequence length="193" mass="21403">METSSRRSAALGCMLLAVGGVSSFAPVVASTFHGTTRNSQSIILFANMPDNPDNVSNQISKAKELLAKAKLKLEAREKASSESENQVPFFAQNAPFTSTDSVSKRDQVTKSKNDATGLITTDGEKMAAMSEEEQWENRSLGEVFEMETKAREFQSAHVEQKVAMSIFNLRRSMKNEDYKRIFDSKNYLIGEDS</sequence>
<name>A0A7S2UAR6_9STRA</name>
<evidence type="ECO:0000256" key="1">
    <source>
        <dbReference type="SAM" id="Coils"/>
    </source>
</evidence>
<dbReference type="EMBL" id="HBHQ01008557">
    <property type="protein sequence ID" value="CAD9813902.1"/>
    <property type="molecule type" value="Transcribed_RNA"/>
</dbReference>
<protein>
    <submittedName>
        <fullName evidence="3">Uncharacterized protein</fullName>
    </submittedName>
</protein>
<keyword evidence="2" id="KW-0732">Signal</keyword>
<dbReference type="AlphaFoldDB" id="A0A7S2UAR6"/>
<evidence type="ECO:0000313" key="3">
    <source>
        <dbReference type="EMBL" id="CAD9813902.1"/>
    </source>
</evidence>
<feature type="coiled-coil region" evidence="1">
    <location>
        <begin position="59"/>
        <end position="86"/>
    </location>
</feature>
<evidence type="ECO:0000256" key="2">
    <source>
        <dbReference type="SAM" id="SignalP"/>
    </source>
</evidence>
<feature type="chain" id="PRO_5030993632" evidence="2">
    <location>
        <begin position="24"/>
        <end position="193"/>
    </location>
</feature>